<gene>
    <name evidence="2" type="ORF">A3C86_04350</name>
</gene>
<evidence type="ECO:0000256" key="1">
    <source>
        <dbReference type="SAM" id="Phobius"/>
    </source>
</evidence>
<protein>
    <recommendedName>
        <fullName evidence="4">ECF transporter S component</fullName>
    </recommendedName>
</protein>
<dbReference type="InterPro" id="IPR009825">
    <property type="entry name" value="ECF_substrate-spec-like"/>
</dbReference>
<feature type="transmembrane region" description="Helical" evidence="1">
    <location>
        <begin position="136"/>
        <end position="159"/>
    </location>
</feature>
<evidence type="ECO:0000313" key="3">
    <source>
        <dbReference type="Proteomes" id="UP000178042"/>
    </source>
</evidence>
<feature type="transmembrane region" description="Helical" evidence="1">
    <location>
        <begin position="103"/>
        <end position="124"/>
    </location>
</feature>
<feature type="transmembrane region" description="Helical" evidence="1">
    <location>
        <begin position="6"/>
        <end position="25"/>
    </location>
</feature>
<reference evidence="2 3" key="1">
    <citation type="journal article" date="2016" name="Nat. Commun.">
        <title>Thousands of microbial genomes shed light on interconnected biogeochemical processes in an aquifer system.</title>
        <authorList>
            <person name="Anantharaman K."/>
            <person name="Brown C.T."/>
            <person name="Hug L.A."/>
            <person name="Sharon I."/>
            <person name="Castelle C.J."/>
            <person name="Probst A.J."/>
            <person name="Thomas B.C."/>
            <person name="Singh A."/>
            <person name="Wilkins M.J."/>
            <person name="Karaoz U."/>
            <person name="Brodie E.L."/>
            <person name="Williams K.H."/>
            <person name="Hubbard S.S."/>
            <person name="Banfield J.F."/>
        </authorList>
    </citation>
    <scope>NUCLEOTIDE SEQUENCE [LARGE SCALE GENOMIC DNA]</scope>
</reference>
<feature type="transmembrane region" description="Helical" evidence="1">
    <location>
        <begin position="71"/>
        <end position="91"/>
    </location>
</feature>
<dbReference type="GO" id="GO:0016020">
    <property type="term" value="C:membrane"/>
    <property type="evidence" value="ECO:0007669"/>
    <property type="project" value="InterPro"/>
</dbReference>
<dbReference type="Proteomes" id="UP000178042">
    <property type="component" value="Unassembled WGS sequence"/>
</dbReference>
<dbReference type="EMBL" id="MFLD01000045">
    <property type="protein sequence ID" value="OGG58091.1"/>
    <property type="molecule type" value="Genomic_DNA"/>
</dbReference>
<dbReference type="Pfam" id="PF07155">
    <property type="entry name" value="ECF-ribofla_trS"/>
    <property type="match status" value="1"/>
</dbReference>
<dbReference type="AlphaFoldDB" id="A0A1F6D9R1"/>
<keyword evidence="1" id="KW-0472">Membrane</keyword>
<keyword evidence="1" id="KW-0812">Transmembrane</keyword>
<evidence type="ECO:0000313" key="2">
    <source>
        <dbReference type="EMBL" id="OGG58091.1"/>
    </source>
</evidence>
<feature type="transmembrane region" description="Helical" evidence="1">
    <location>
        <begin position="46"/>
        <end position="65"/>
    </location>
</feature>
<keyword evidence="1" id="KW-1133">Transmembrane helix</keyword>
<comment type="caution">
    <text evidence="2">The sequence shown here is derived from an EMBL/GenBank/DDBJ whole genome shotgun (WGS) entry which is preliminary data.</text>
</comment>
<proteinExistence type="predicted"/>
<sequence>MRFAVPTGALKFLLGWVIVFLFRLIPFRPPNFEPMLATIMPFSKKFGIFGSFIFGFLGIILFDAVTSGWGVWTWITAVAYGVLGIGARLFFKNREASVKNFLSFGIVGTIFYDAVTGLTIGPIFQGQPFMVALTGQIPFTLMHLLGTVVFATLLSPALYRWVVKSEKLELAVIPSIASRIS</sequence>
<accession>A0A1F6D9R1</accession>
<name>A0A1F6D9R1_9BACT</name>
<evidence type="ECO:0008006" key="4">
    <source>
        <dbReference type="Google" id="ProtNLM"/>
    </source>
</evidence>
<dbReference type="Gene3D" id="1.10.1760.20">
    <property type="match status" value="1"/>
</dbReference>
<organism evidence="2 3">
    <name type="scientific">Candidatus Kaiserbacteria bacterium RIFCSPHIGHO2_02_FULL_49_16</name>
    <dbReference type="NCBI Taxonomy" id="1798490"/>
    <lineage>
        <taxon>Bacteria</taxon>
        <taxon>Candidatus Kaiseribacteriota</taxon>
    </lineage>
</organism>